<dbReference type="EMBL" id="DS268428">
    <property type="protein sequence ID" value="EFO94451.1"/>
    <property type="molecule type" value="Genomic_DNA"/>
</dbReference>
<dbReference type="AlphaFoldDB" id="E3M848"/>
<keyword evidence="2" id="KW-1185">Reference proteome</keyword>
<organism evidence="2">
    <name type="scientific">Caenorhabditis remanei</name>
    <name type="common">Caenorhabditis vulgaris</name>
    <dbReference type="NCBI Taxonomy" id="31234"/>
    <lineage>
        <taxon>Eukaryota</taxon>
        <taxon>Metazoa</taxon>
        <taxon>Ecdysozoa</taxon>
        <taxon>Nematoda</taxon>
        <taxon>Chromadorea</taxon>
        <taxon>Rhabditida</taxon>
        <taxon>Rhabditina</taxon>
        <taxon>Rhabditomorpha</taxon>
        <taxon>Rhabditoidea</taxon>
        <taxon>Rhabditidae</taxon>
        <taxon>Peloderinae</taxon>
        <taxon>Caenorhabditis</taxon>
    </lineage>
</organism>
<accession>E3M848</accession>
<name>E3M848_CAERE</name>
<dbReference type="Proteomes" id="UP000008281">
    <property type="component" value="Unassembled WGS sequence"/>
</dbReference>
<protein>
    <submittedName>
        <fullName evidence="1">Uncharacterized protein</fullName>
    </submittedName>
</protein>
<dbReference type="InParanoid" id="E3M848"/>
<gene>
    <name evidence="1" type="ORF">CRE_13401</name>
</gene>
<dbReference type="HOGENOM" id="CLU_1143468_0_0_1"/>
<evidence type="ECO:0000313" key="2">
    <source>
        <dbReference type="Proteomes" id="UP000008281"/>
    </source>
</evidence>
<sequence>MSQRLLVYRLVELYRDQDDVNKEETLCFNLNTRGINQRGKAPYLEVDAQESFNYGLIFPTYDGTAAYCTLVINPIGIASHLESNCKIINDAVRAKDPVHRNNKPYQLMHLVDKLLNSYFSDYKNIIEQRLQKGGIVTKIREDFMISVRSQITFGTDKSLMRQTEQTAYDFRSEREAISNSTAAHKPTQHKETVSENVYNKLRRRRIEMVREDRMKSTDPRRLVIDVQVIYANLVPPPSLHQVN</sequence>
<reference evidence="1" key="1">
    <citation type="submission" date="2007-07" db="EMBL/GenBank/DDBJ databases">
        <title>PCAP assembly of the Caenorhabditis remanei genome.</title>
        <authorList>
            <consortium name="The Caenorhabditis remanei Sequencing Consortium"/>
            <person name="Wilson R.K."/>
        </authorList>
    </citation>
    <scope>NUCLEOTIDE SEQUENCE [LARGE SCALE GENOMIC DNA]</scope>
    <source>
        <strain evidence="1">PB4641</strain>
    </source>
</reference>
<evidence type="ECO:0000313" key="1">
    <source>
        <dbReference type="EMBL" id="EFO94451.1"/>
    </source>
</evidence>
<proteinExistence type="predicted"/>